<dbReference type="InterPro" id="IPR002347">
    <property type="entry name" value="SDR_fam"/>
</dbReference>
<dbReference type="GO" id="GO:0016616">
    <property type="term" value="F:oxidoreductase activity, acting on the CH-OH group of donors, NAD or NADP as acceptor"/>
    <property type="evidence" value="ECO:0007669"/>
    <property type="project" value="TreeGrafter"/>
</dbReference>
<accession>A0A923S431</accession>
<dbReference type="PRINTS" id="PR00080">
    <property type="entry name" value="SDRFAMILY"/>
</dbReference>
<evidence type="ECO:0000313" key="3">
    <source>
        <dbReference type="Proteomes" id="UP000596827"/>
    </source>
</evidence>
<gene>
    <name evidence="2" type="ORF">H8R02_21595</name>
</gene>
<dbReference type="SUPFAM" id="SSF51735">
    <property type="entry name" value="NAD(P)-binding Rossmann-fold domains"/>
    <property type="match status" value="1"/>
</dbReference>
<dbReference type="InterPro" id="IPR036291">
    <property type="entry name" value="NAD(P)-bd_dom_sf"/>
</dbReference>
<sequence length="255" mass="26736">MNELFSLDGRIALVTGASAGLGAHFAEVLADAGAQVWLGARRVDKLQALQSELRAKGGKAETVALDVTDAASVQHAFDTMREAGAVPDIVVNNAGVGLGTPALSTSEQDWDQVVDTNLKGAWLAATEAARRLVAAERKGSIVNIASILGERVGAFVAPYAASKAGLTHLTKALALEWARHGIRVNALCPGYIATDINRDFLASEDGDRMRKRIPQRRFGEARDLDGPLLLLASDAGRYMTGTAIAADGGHLVSGL</sequence>
<protein>
    <submittedName>
        <fullName evidence="2">SDR family oxidoreductase</fullName>
    </submittedName>
</protein>
<dbReference type="Proteomes" id="UP000596827">
    <property type="component" value="Unassembled WGS sequence"/>
</dbReference>
<dbReference type="AlphaFoldDB" id="A0A923S431"/>
<dbReference type="Pfam" id="PF13561">
    <property type="entry name" value="adh_short_C2"/>
    <property type="match status" value="1"/>
</dbReference>
<comment type="caution">
    <text evidence="2">The sequence shown here is derived from an EMBL/GenBank/DDBJ whole genome shotgun (WGS) entry which is preliminary data.</text>
</comment>
<dbReference type="GO" id="GO:0030497">
    <property type="term" value="P:fatty acid elongation"/>
    <property type="evidence" value="ECO:0007669"/>
    <property type="project" value="TreeGrafter"/>
</dbReference>
<reference evidence="2" key="1">
    <citation type="submission" date="2020-08" db="EMBL/GenBank/DDBJ databases">
        <title>Ramlibacter sp. GTP1 16S ribosomal RNA gene genome sequencing and assembly.</title>
        <authorList>
            <person name="Kang M."/>
        </authorList>
    </citation>
    <scope>NUCLEOTIDE SEQUENCE</scope>
    <source>
        <strain evidence="2">GTP1</strain>
    </source>
</reference>
<dbReference type="PANTHER" id="PTHR42760:SF135">
    <property type="entry name" value="BLL7886 PROTEIN"/>
    <property type="match status" value="1"/>
</dbReference>
<comment type="similarity">
    <text evidence="1">Belongs to the short-chain dehydrogenases/reductases (SDR) family.</text>
</comment>
<dbReference type="EMBL" id="JACORU010000009">
    <property type="protein sequence ID" value="MBC5767075.1"/>
    <property type="molecule type" value="Genomic_DNA"/>
</dbReference>
<dbReference type="Gene3D" id="3.40.50.720">
    <property type="entry name" value="NAD(P)-binding Rossmann-like Domain"/>
    <property type="match status" value="1"/>
</dbReference>
<dbReference type="RefSeq" id="WP_187083570.1">
    <property type="nucleotide sequence ID" value="NZ_JACORU010000009.1"/>
</dbReference>
<evidence type="ECO:0000313" key="2">
    <source>
        <dbReference type="EMBL" id="MBC5767075.1"/>
    </source>
</evidence>
<name>A0A923S431_9BURK</name>
<proteinExistence type="inferred from homology"/>
<organism evidence="2 3">
    <name type="scientific">Ramlibacter albus</name>
    <dbReference type="NCBI Taxonomy" id="2079448"/>
    <lineage>
        <taxon>Bacteria</taxon>
        <taxon>Pseudomonadati</taxon>
        <taxon>Pseudomonadota</taxon>
        <taxon>Betaproteobacteria</taxon>
        <taxon>Burkholderiales</taxon>
        <taxon>Comamonadaceae</taxon>
        <taxon>Ramlibacter</taxon>
    </lineage>
</organism>
<dbReference type="PANTHER" id="PTHR42760">
    <property type="entry name" value="SHORT-CHAIN DEHYDROGENASES/REDUCTASES FAMILY MEMBER"/>
    <property type="match status" value="1"/>
</dbReference>
<dbReference type="PROSITE" id="PS00061">
    <property type="entry name" value="ADH_SHORT"/>
    <property type="match status" value="1"/>
</dbReference>
<dbReference type="InterPro" id="IPR020904">
    <property type="entry name" value="Sc_DH/Rdtase_CS"/>
</dbReference>
<dbReference type="PRINTS" id="PR00081">
    <property type="entry name" value="GDHRDH"/>
</dbReference>
<dbReference type="FunFam" id="3.40.50.720:FF:000084">
    <property type="entry name" value="Short-chain dehydrogenase reductase"/>
    <property type="match status" value="1"/>
</dbReference>
<keyword evidence="3" id="KW-1185">Reference proteome</keyword>
<evidence type="ECO:0000256" key="1">
    <source>
        <dbReference type="ARBA" id="ARBA00006484"/>
    </source>
</evidence>